<keyword evidence="2" id="KW-1185">Reference proteome</keyword>
<organism evidence="1 2">
    <name type="scientific">Micractinium conductrix</name>
    <dbReference type="NCBI Taxonomy" id="554055"/>
    <lineage>
        <taxon>Eukaryota</taxon>
        <taxon>Viridiplantae</taxon>
        <taxon>Chlorophyta</taxon>
        <taxon>core chlorophytes</taxon>
        <taxon>Trebouxiophyceae</taxon>
        <taxon>Chlorellales</taxon>
        <taxon>Chlorellaceae</taxon>
        <taxon>Chlorella clade</taxon>
        <taxon>Micractinium</taxon>
    </lineage>
</organism>
<gene>
    <name evidence="1" type="ORF">C2E20_3746</name>
</gene>
<protein>
    <submittedName>
        <fullName evidence="1">Histidinol dehydrogenase</fullName>
    </submittedName>
</protein>
<proteinExistence type="predicted"/>
<dbReference type="OrthoDB" id="568893at2759"/>
<dbReference type="AlphaFoldDB" id="A0A2P6VFU7"/>
<dbReference type="Proteomes" id="UP000239649">
    <property type="component" value="Unassembled WGS sequence"/>
</dbReference>
<name>A0A2P6VFU7_9CHLO</name>
<evidence type="ECO:0000313" key="2">
    <source>
        <dbReference type="Proteomes" id="UP000239649"/>
    </source>
</evidence>
<evidence type="ECO:0000313" key="1">
    <source>
        <dbReference type="EMBL" id="PSC72963.1"/>
    </source>
</evidence>
<dbReference type="EMBL" id="LHPF02000008">
    <property type="protein sequence ID" value="PSC72963.1"/>
    <property type="molecule type" value="Genomic_DNA"/>
</dbReference>
<sequence length="184" mass="20695">MPRRPRKCGGHCGEDHVLVLGQIELDDDQAEPTLEQYRQLAVVVCPTPANPLFAQVAEELDMVGRDGPDDQFRMLRTSDSYAGQMGGREVIEEHLKGVDKLPRRKEWQQAFSHLLAVTAAASQDTFWFMDTDAPETVESLTKKMARQWAKVWAQSDEALGVTAADRRAVQALHEELMDDVAEYL</sequence>
<comment type="caution">
    <text evidence="1">The sequence shown here is derived from an EMBL/GenBank/DDBJ whole genome shotgun (WGS) entry which is preliminary data.</text>
</comment>
<reference evidence="1 2" key="1">
    <citation type="journal article" date="2018" name="Plant J.">
        <title>Genome sequences of Chlorella sorokiniana UTEX 1602 and Micractinium conductrix SAG 241.80: implications to maltose excretion by a green alga.</title>
        <authorList>
            <person name="Arriola M.B."/>
            <person name="Velmurugan N."/>
            <person name="Zhang Y."/>
            <person name="Plunkett M.H."/>
            <person name="Hondzo H."/>
            <person name="Barney B.M."/>
        </authorList>
    </citation>
    <scope>NUCLEOTIDE SEQUENCE [LARGE SCALE GENOMIC DNA]</scope>
    <source>
        <strain evidence="1 2">SAG 241.80</strain>
    </source>
</reference>
<accession>A0A2P6VFU7</accession>